<feature type="region of interest" description="Disordered" evidence="1">
    <location>
        <begin position="308"/>
        <end position="334"/>
    </location>
</feature>
<evidence type="ECO:0000313" key="3">
    <source>
        <dbReference type="EMBL" id="GAB04927.1"/>
    </source>
</evidence>
<dbReference type="Proteomes" id="UP000006023">
    <property type="component" value="Unassembled WGS sequence"/>
</dbReference>
<name>G7GMV2_9ACTN</name>
<comment type="caution">
    <text evidence="3">The sequence shown here is derived from an EMBL/GenBank/DDBJ whole genome shotgun (WGS) entry which is preliminary data.</text>
</comment>
<keyword evidence="2" id="KW-1133">Transmembrane helix</keyword>
<protein>
    <recommendedName>
        <fullName evidence="5">DUF3068 domain-containing protein</fullName>
    </recommendedName>
</protein>
<dbReference type="EMBL" id="BAED01000024">
    <property type="protein sequence ID" value="GAB04927.1"/>
    <property type="molecule type" value="Genomic_DNA"/>
</dbReference>
<feature type="region of interest" description="Disordered" evidence="1">
    <location>
        <begin position="1"/>
        <end position="32"/>
    </location>
</feature>
<feature type="transmembrane region" description="Helical" evidence="2">
    <location>
        <begin position="280"/>
        <end position="301"/>
    </location>
</feature>
<dbReference type="eggNOG" id="ENOG502ZVG4">
    <property type="taxonomic scope" value="Bacteria"/>
</dbReference>
<gene>
    <name evidence="3" type="ORF">GOAMR_24_00520</name>
</gene>
<evidence type="ECO:0000313" key="4">
    <source>
        <dbReference type="Proteomes" id="UP000006023"/>
    </source>
</evidence>
<keyword evidence="2" id="KW-0472">Membrane</keyword>
<accession>G7GMV2</accession>
<sequence>MVTPALDKLPADTDRTATMSGTMQTPNPSDSSAMVSQSIELERTVKVDKVVGDDALVGMTTRTFTVPRGEGEKPLSETALRFGIDRKTYGQASPPGGAEVTDQKGASVFAFAPHPSHDDATLYDSTLAKAVSLKFSGTKEISGRKMLTFKTANAGRVGDEAMAARLRAALGKKFGTDGTSVPAAVLEKQGMPAAALKSFGQSVPVSLVVASDATIDVDAERGNFVSLEQNMTVSAAIGDPSRPLVRTPVQILNLTSTEATVADGIAAIEDGESKLSLVRLWIPLALGLLGLILVAVGALLWRRGGAVGAGSGDRGPASAGASESAAERVGSLSD</sequence>
<evidence type="ECO:0008006" key="5">
    <source>
        <dbReference type="Google" id="ProtNLM"/>
    </source>
</evidence>
<feature type="compositionally biased region" description="Low complexity" evidence="1">
    <location>
        <begin position="314"/>
        <end position="324"/>
    </location>
</feature>
<reference evidence="3 4" key="1">
    <citation type="submission" date="2011-11" db="EMBL/GenBank/DDBJ databases">
        <title>Whole genome shotgun sequence of Gordonia amarae NBRC 15530.</title>
        <authorList>
            <person name="Takarada H."/>
            <person name="Hosoyama A."/>
            <person name="Tsuchikane K."/>
            <person name="Katsumata H."/>
            <person name="Yamazaki S."/>
            <person name="Fujita N."/>
        </authorList>
    </citation>
    <scope>NUCLEOTIDE SEQUENCE [LARGE SCALE GENOMIC DNA]</scope>
    <source>
        <strain evidence="3 4">NBRC 15530</strain>
    </source>
</reference>
<evidence type="ECO:0000256" key="1">
    <source>
        <dbReference type="SAM" id="MobiDB-lite"/>
    </source>
</evidence>
<dbReference type="AlphaFoldDB" id="G7GMV2"/>
<keyword evidence="4" id="KW-1185">Reference proteome</keyword>
<evidence type="ECO:0000256" key="2">
    <source>
        <dbReference type="SAM" id="Phobius"/>
    </source>
</evidence>
<dbReference type="InterPro" id="IPR021424">
    <property type="entry name" value="PorA"/>
</dbReference>
<proteinExistence type="predicted"/>
<organism evidence="3 4">
    <name type="scientific">Gordonia amarae NBRC 15530</name>
    <dbReference type="NCBI Taxonomy" id="1075090"/>
    <lineage>
        <taxon>Bacteria</taxon>
        <taxon>Bacillati</taxon>
        <taxon>Actinomycetota</taxon>
        <taxon>Actinomycetes</taxon>
        <taxon>Mycobacteriales</taxon>
        <taxon>Gordoniaceae</taxon>
        <taxon>Gordonia</taxon>
    </lineage>
</organism>
<dbReference type="Pfam" id="PF11271">
    <property type="entry name" value="PorA"/>
    <property type="match status" value="1"/>
</dbReference>
<keyword evidence="2" id="KW-0812">Transmembrane</keyword>
<feature type="compositionally biased region" description="Polar residues" evidence="1">
    <location>
        <begin position="16"/>
        <end position="32"/>
    </location>
</feature>